<evidence type="ECO:0000313" key="13">
    <source>
        <dbReference type="EMBL" id="EGG04517.1"/>
    </source>
</evidence>
<dbReference type="STRING" id="747676.F4RSZ7"/>
<reference evidence="14" key="1">
    <citation type="journal article" date="2011" name="Proc. Natl. Acad. Sci. U.S.A.">
        <title>Obligate biotrophy features unraveled by the genomic analysis of rust fungi.</title>
        <authorList>
            <person name="Duplessis S."/>
            <person name="Cuomo C.A."/>
            <person name="Lin Y.-C."/>
            <person name="Aerts A."/>
            <person name="Tisserant E."/>
            <person name="Veneault-Fourrey C."/>
            <person name="Joly D.L."/>
            <person name="Hacquard S."/>
            <person name="Amselem J."/>
            <person name="Cantarel B.L."/>
            <person name="Chiu R."/>
            <person name="Coutinho P.M."/>
            <person name="Feau N."/>
            <person name="Field M."/>
            <person name="Frey P."/>
            <person name="Gelhaye E."/>
            <person name="Goldberg J."/>
            <person name="Grabherr M.G."/>
            <person name="Kodira C.D."/>
            <person name="Kohler A."/>
            <person name="Kuees U."/>
            <person name="Lindquist E.A."/>
            <person name="Lucas S.M."/>
            <person name="Mago R."/>
            <person name="Mauceli E."/>
            <person name="Morin E."/>
            <person name="Murat C."/>
            <person name="Pangilinan J.L."/>
            <person name="Park R."/>
            <person name="Pearson M."/>
            <person name="Quesneville H."/>
            <person name="Rouhier N."/>
            <person name="Sakthikumar S."/>
            <person name="Salamov A.A."/>
            <person name="Schmutz J."/>
            <person name="Selles B."/>
            <person name="Shapiro H."/>
            <person name="Tanguay P."/>
            <person name="Tuskan G.A."/>
            <person name="Henrissat B."/>
            <person name="Van de Peer Y."/>
            <person name="Rouze P."/>
            <person name="Ellis J.G."/>
            <person name="Dodds P.N."/>
            <person name="Schein J.E."/>
            <person name="Zhong S."/>
            <person name="Hamelin R.C."/>
            <person name="Grigoriev I.V."/>
            <person name="Szabo L.J."/>
            <person name="Martin F."/>
        </authorList>
    </citation>
    <scope>NUCLEOTIDE SEQUENCE [LARGE SCALE GENOMIC DNA]</scope>
    <source>
        <strain evidence="14">98AG31 / pathotype 3-4-7</strain>
    </source>
</reference>
<feature type="region of interest" description="Disordered" evidence="9">
    <location>
        <begin position="246"/>
        <end position="266"/>
    </location>
</feature>
<dbReference type="RefSeq" id="XP_007412308.1">
    <property type="nucleotide sequence ID" value="XM_007412246.1"/>
</dbReference>
<dbReference type="InterPro" id="IPR029019">
    <property type="entry name" value="HEX_eukaryotic_N"/>
</dbReference>
<dbReference type="KEGG" id="mlr:MELLADRAFT_117053"/>
<dbReference type="SUPFAM" id="SSF55545">
    <property type="entry name" value="beta-N-acetylhexosaminidase-like domain"/>
    <property type="match status" value="1"/>
</dbReference>
<feature type="compositionally biased region" description="Low complexity" evidence="9">
    <location>
        <begin position="249"/>
        <end position="264"/>
    </location>
</feature>
<dbReference type="FunFam" id="3.20.20.80:FF:000063">
    <property type="entry name" value="Beta-hexosaminidase"/>
    <property type="match status" value="1"/>
</dbReference>
<dbReference type="GO" id="GO:0004563">
    <property type="term" value="F:beta-N-acetylhexosaminidase activity"/>
    <property type="evidence" value="ECO:0007669"/>
    <property type="project" value="UniProtKB-EC"/>
</dbReference>
<dbReference type="PRINTS" id="PR00738">
    <property type="entry name" value="GLHYDRLASE20"/>
</dbReference>
<dbReference type="InterPro" id="IPR017853">
    <property type="entry name" value="GH"/>
</dbReference>
<dbReference type="EMBL" id="GL883118">
    <property type="protein sequence ID" value="EGG04517.1"/>
    <property type="molecule type" value="Genomic_DNA"/>
</dbReference>
<dbReference type="Pfam" id="PF00728">
    <property type="entry name" value="Glyco_hydro_20"/>
    <property type="match status" value="1"/>
</dbReference>
<dbReference type="HOGENOM" id="CLU_007082_0_2_1"/>
<evidence type="ECO:0000256" key="9">
    <source>
        <dbReference type="SAM" id="MobiDB-lite"/>
    </source>
</evidence>
<dbReference type="InterPro" id="IPR025705">
    <property type="entry name" value="Beta_hexosaminidase_sua/sub"/>
</dbReference>
<evidence type="ECO:0000256" key="7">
    <source>
        <dbReference type="PIRNR" id="PIRNR001093"/>
    </source>
</evidence>
<dbReference type="InterPro" id="IPR015883">
    <property type="entry name" value="Glyco_hydro_20_cat"/>
</dbReference>
<dbReference type="GeneID" id="18925934"/>
<evidence type="ECO:0000259" key="11">
    <source>
        <dbReference type="Pfam" id="PF00728"/>
    </source>
</evidence>
<evidence type="ECO:0000256" key="6">
    <source>
        <dbReference type="ARBA" id="ARBA00023295"/>
    </source>
</evidence>
<comment type="catalytic activity">
    <reaction evidence="1 7">
        <text>Hydrolysis of terminal non-reducing N-acetyl-D-hexosamine residues in N-acetyl-beta-D-hexosaminides.</text>
        <dbReference type="EC" id="3.2.1.52"/>
    </reaction>
</comment>
<sequence length="677" mass="76813">MNGISLTFILCLLHLNPILSIWPAPRHITQGKDTILLSPNFTIGPSNNLNGYRLPTDLQLAIRDTIELIQDDLHQALQTNQDATKLNERLDQQASEEIGLIYKLDLEIHRSFHQNWFMNSIKSLTWNNLKFKFNKKGNQTKTNHTKGFDFDHLKINGIRSEILKPLDERDESYELIIGPDPRNCQQNIALLSASNSLGLLRGLQTFSQLVYITSPSRLQSESETGSGSKPNQNQNELSIQSNQELCIPNSSNSTNDQTSSNQDQYSLKSDSNLRYLYGPLKIKDTPAFPYRGILLDTSRNFYPISDLKRTLKAMSWSKLSIFHWHITDAQSWPLQLPFQSVLSQHGAYSIHQVYSIQEIKDLVGFANSIGIDVMIEIDTPGHTSVIGEAFPELIACKDAEPWNLYAAEPPAGQLRIADDQSLELVKEIYKYVTTEIPGSLFSSGGDEVNHKCYEDDPETQESLRSQNITLNEALSNFVKKSHEIINLSKKNPVVWEELILDESLDLDLKTIVSVWRSSKNVKDVIEKGYRIIHAASDFGYLDCGLGGWLGKAPEGNSWCDPFKTWQKIYSFDPYGNITHTQRKLVLGGQVSLWSEQADPQNLDSLIWPRALAAAELYWTGKKDDDDDEVEPKIEDRLADALPRLHDMRYRYVRRGIRATALQPHWCAIRPGKCDLIT</sequence>
<dbReference type="EC" id="3.2.1.52" evidence="7"/>
<dbReference type="OrthoDB" id="428480at2759"/>
<proteinExistence type="inferred from homology"/>
<comment type="similarity">
    <text evidence="2 7">Belongs to the glycosyl hydrolase 20 family.</text>
</comment>
<evidence type="ECO:0000313" key="14">
    <source>
        <dbReference type="Proteomes" id="UP000001072"/>
    </source>
</evidence>
<dbReference type="VEuPathDB" id="FungiDB:MELLADRAFT_117053"/>
<dbReference type="GO" id="GO:0005975">
    <property type="term" value="P:carbohydrate metabolic process"/>
    <property type="evidence" value="ECO:0007669"/>
    <property type="project" value="InterPro"/>
</dbReference>
<evidence type="ECO:0000256" key="4">
    <source>
        <dbReference type="ARBA" id="ARBA00022801"/>
    </source>
</evidence>
<keyword evidence="3 10" id="KW-0732">Signal</keyword>
<name>F4RSZ7_MELLP</name>
<feature type="chain" id="PRO_5003321765" description="Beta-hexosaminidase" evidence="10">
    <location>
        <begin position="21"/>
        <end position="677"/>
    </location>
</feature>
<evidence type="ECO:0000256" key="8">
    <source>
        <dbReference type="PIRSR" id="PIRSR001093-1"/>
    </source>
</evidence>
<organism evidence="14">
    <name type="scientific">Melampsora larici-populina (strain 98AG31 / pathotype 3-4-7)</name>
    <name type="common">Poplar leaf rust fungus</name>
    <dbReference type="NCBI Taxonomy" id="747676"/>
    <lineage>
        <taxon>Eukaryota</taxon>
        <taxon>Fungi</taxon>
        <taxon>Dikarya</taxon>
        <taxon>Basidiomycota</taxon>
        <taxon>Pucciniomycotina</taxon>
        <taxon>Pucciniomycetes</taxon>
        <taxon>Pucciniales</taxon>
        <taxon>Melampsoraceae</taxon>
        <taxon>Melampsora</taxon>
    </lineage>
</organism>
<dbReference type="AlphaFoldDB" id="F4RSZ7"/>
<evidence type="ECO:0000256" key="1">
    <source>
        <dbReference type="ARBA" id="ARBA00001231"/>
    </source>
</evidence>
<evidence type="ECO:0000256" key="2">
    <source>
        <dbReference type="ARBA" id="ARBA00006285"/>
    </source>
</evidence>
<dbReference type="GO" id="GO:0030203">
    <property type="term" value="P:glycosaminoglycan metabolic process"/>
    <property type="evidence" value="ECO:0007669"/>
    <property type="project" value="TreeGrafter"/>
</dbReference>
<evidence type="ECO:0000259" key="12">
    <source>
        <dbReference type="Pfam" id="PF14845"/>
    </source>
</evidence>
<dbReference type="PANTHER" id="PTHR22600:SF26">
    <property type="entry name" value="BETA-N-ACETYLHEXOSAMINIDASE"/>
    <property type="match status" value="1"/>
</dbReference>
<evidence type="ECO:0000256" key="3">
    <source>
        <dbReference type="ARBA" id="ARBA00022729"/>
    </source>
</evidence>
<dbReference type="eggNOG" id="KOG2499">
    <property type="taxonomic scope" value="Eukaryota"/>
</dbReference>
<feature type="active site" description="Proton donor" evidence="8">
    <location>
        <position position="447"/>
    </location>
</feature>
<dbReference type="PIRSF" id="PIRSF001093">
    <property type="entry name" value="B-hxosamndse_ab_euk"/>
    <property type="match status" value="1"/>
</dbReference>
<dbReference type="Pfam" id="PF14845">
    <property type="entry name" value="Glycohydro_20b2"/>
    <property type="match status" value="1"/>
</dbReference>
<gene>
    <name evidence="13" type="ORF">MELLADRAFT_117053</name>
</gene>
<accession>F4RSZ7</accession>
<keyword evidence="4 7" id="KW-0378">Hydrolase</keyword>
<feature type="domain" description="Glycoside hydrolase family 20 catalytic" evidence="11">
    <location>
        <begin position="288"/>
        <end position="620"/>
    </location>
</feature>
<feature type="signal peptide" evidence="10">
    <location>
        <begin position="1"/>
        <end position="20"/>
    </location>
</feature>
<protein>
    <recommendedName>
        <fullName evidence="7">Beta-hexosaminidase</fullName>
        <ecNumber evidence="7">3.2.1.52</ecNumber>
    </recommendedName>
</protein>
<feature type="domain" description="Beta-hexosaminidase eukaryotic type N-terminal" evidence="12">
    <location>
        <begin position="21"/>
        <end position="209"/>
    </location>
</feature>
<keyword evidence="5" id="KW-0325">Glycoprotein</keyword>
<evidence type="ECO:0000256" key="5">
    <source>
        <dbReference type="ARBA" id="ARBA00023180"/>
    </source>
</evidence>
<dbReference type="InParanoid" id="F4RSZ7"/>
<evidence type="ECO:0000256" key="10">
    <source>
        <dbReference type="SAM" id="SignalP"/>
    </source>
</evidence>
<dbReference type="GO" id="GO:0016020">
    <property type="term" value="C:membrane"/>
    <property type="evidence" value="ECO:0007669"/>
    <property type="project" value="TreeGrafter"/>
</dbReference>
<dbReference type="InterPro" id="IPR029018">
    <property type="entry name" value="Hex-like_dom2"/>
</dbReference>
<dbReference type="Proteomes" id="UP000001072">
    <property type="component" value="Unassembled WGS sequence"/>
</dbReference>
<dbReference type="Gene3D" id="3.30.379.10">
    <property type="entry name" value="Chitobiase/beta-hexosaminidase domain 2-like"/>
    <property type="match status" value="1"/>
</dbReference>
<keyword evidence="6 7" id="KW-0326">Glycosidase</keyword>
<dbReference type="PANTHER" id="PTHR22600">
    <property type="entry name" value="BETA-HEXOSAMINIDASE"/>
    <property type="match status" value="1"/>
</dbReference>
<keyword evidence="14" id="KW-1185">Reference proteome</keyword>
<dbReference type="Gene3D" id="3.20.20.80">
    <property type="entry name" value="Glycosidases"/>
    <property type="match status" value="1"/>
</dbReference>
<dbReference type="SUPFAM" id="SSF51445">
    <property type="entry name" value="(Trans)glycosidases"/>
    <property type="match status" value="1"/>
</dbReference>